<dbReference type="InterPro" id="IPR036322">
    <property type="entry name" value="WD40_repeat_dom_sf"/>
</dbReference>
<dbReference type="GO" id="GO:0030687">
    <property type="term" value="C:preribosome, large subunit precursor"/>
    <property type="evidence" value="ECO:0007669"/>
    <property type="project" value="TreeGrafter"/>
</dbReference>
<dbReference type="AlphaFoldDB" id="A0AAX4JWR2"/>
<dbReference type="InterPro" id="IPR037379">
    <property type="entry name" value="WDR74/Nsa1"/>
</dbReference>
<keyword evidence="7" id="KW-1185">Reference proteome</keyword>
<dbReference type="PANTHER" id="PTHR16038:SF4">
    <property type="entry name" value="WD REPEAT-CONTAINING PROTEIN 74"/>
    <property type="match status" value="1"/>
</dbReference>
<dbReference type="GO" id="GO:0042273">
    <property type="term" value="P:ribosomal large subunit biogenesis"/>
    <property type="evidence" value="ECO:0007669"/>
    <property type="project" value="InterPro"/>
</dbReference>
<feature type="compositionally biased region" description="Acidic residues" evidence="5">
    <location>
        <begin position="456"/>
        <end position="470"/>
    </location>
</feature>
<feature type="compositionally biased region" description="Low complexity" evidence="5">
    <location>
        <begin position="135"/>
        <end position="161"/>
    </location>
</feature>
<comment type="subunit">
    <text evidence="3">Component of the pre-66S ribosomal particle.</text>
</comment>
<evidence type="ECO:0000313" key="6">
    <source>
        <dbReference type="EMBL" id="WWC89890.1"/>
    </source>
</evidence>
<evidence type="ECO:0000256" key="4">
    <source>
        <dbReference type="ARBA" id="ARBA00014234"/>
    </source>
</evidence>
<evidence type="ECO:0000256" key="1">
    <source>
        <dbReference type="ARBA" id="ARBA00002889"/>
    </source>
</evidence>
<proteinExistence type="inferred from homology"/>
<name>A0AAX4JWR2_9TREE</name>
<feature type="region of interest" description="Disordered" evidence="5">
    <location>
        <begin position="133"/>
        <end position="163"/>
    </location>
</feature>
<dbReference type="GO" id="GO:0005730">
    <property type="term" value="C:nucleolus"/>
    <property type="evidence" value="ECO:0007669"/>
    <property type="project" value="InterPro"/>
</dbReference>
<evidence type="ECO:0000256" key="3">
    <source>
        <dbReference type="ARBA" id="ARBA00011187"/>
    </source>
</evidence>
<protein>
    <recommendedName>
        <fullName evidence="4">Ribosome biogenesis protein NSA1</fullName>
    </recommendedName>
</protein>
<dbReference type="PANTHER" id="PTHR16038">
    <property type="entry name" value="NOP SEVEN ASSOCIATED PROTEIN 1"/>
    <property type="match status" value="1"/>
</dbReference>
<dbReference type="InterPro" id="IPR015943">
    <property type="entry name" value="WD40/YVTN_repeat-like_dom_sf"/>
</dbReference>
<reference evidence="6 7" key="1">
    <citation type="submission" date="2024-01" db="EMBL/GenBank/DDBJ databases">
        <title>Comparative genomics of Cryptococcus and Kwoniella reveals pathogenesis evolution and contrasting modes of karyotype evolution via chromosome fusion or intercentromeric recombination.</title>
        <authorList>
            <person name="Coelho M.A."/>
            <person name="David-Palma M."/>
            <person name="Shea T."/>
            <person name="Bowers K."/>
            <person name="McGinley-Smith S."/>
            <person name="Mohammad A.W."/>
            <person name="Gnirke A."/>
            <person name="Yurkov A.M."/>
            <person name="Nowrousian M."/>
            <person name="Sun S."/>
            <person name="Cuomo C.A."/>
            <person name="Heitman J."/>
        </authorList>
    </citation>
    <scope>NUCLEOTIDE SEQUENCE [LARGE SCALE GENOMIC DNA]</scope>
    <source>
        <strain evidence="6 7">CBS 6074</strain>
    </source>
</reference>
<evidence type="ECO:0000256" key="2">
    <source>
        <dbReference type="ARBA" id="ARBA00007861"/>
    </source>
</evidence>
<feature type="region of interest" description="Disordered" evidence="5">
    <location>
        <begin position="401"/>
        <end position="473"/>
    </location>
</feature>
<dbReference type="EMBL" id="CP144103">
    <property type="protein sequence ID" value="WWC89890.1"/>
    <property type="molecule type" value="Genomic_DNA"/>
</dbReference>
<gene>
    <name evidence="6" type="ORF">L201_004819</name>
</gene>
<accession>A0AAX4JWR2</accession>
<evidence type="ECO:0000313" key="7">
    <source>
        <dbReference type="Proteomes" id="UP001355207"/>
    </source>
</evidence>
<feature type="compositionally biased region" description="Acidic residues" evidence="5">
    <location>
        <begin position="420"/>
        <end position="439"/>
    </location>
</feature>
<feature type="region of interest" description="Disordered" evidence="5">
    <location>
        <begin position="355"/>
        <end position="377"/>
    </location>
</feature>
<organism evidence="6 7">
    <name type="scientific">Kwoniella dendrophila CBS 6074</name>
    <dbReference type="NCBI Taxonomy" id="1295534"/>
    <lineage>
        <taxon>Eukaryota</taxon>
        <taxon>Fungi</taxon>
        <taxon>Dikarya</taxon>
        <taxon>Basidiomycota</taxon>
        <taxon>Agaricomycotina</taxon>
        <taxon>Tremellomycetes</taxon>
        <taxon>Tremellales</taxon>
        <taxon>Cryptococcaceae</taxon>
        <taxon>Kwoniella</taxon>
    </lineage>
</organism>
<dbReference type="RefSeq" id="XP_066076653.1">
    <property type="nucleotide sequence ID" value="XM_066220556.1"/>
</dbReference>
<dbReference type="GeneID" id="91095489"/>
<comment type="similarity">
    <text evidence="2">Belongs to the NSA1 family.</text>
</comment>
<dbReference type="SUPFAM" id="SSF50978">
    <property type="entry name" value="WD40 repeat-like"/>
    <property type="match status" value="1"/>
</dbReference>
<dbReference type="Gene3D" id="2.130.10.10">
    <property type="entry name" value="YVTN repeat-like/Quinoprotein amine dehydrogenase"/>
    <property type="match status" value="1"/>
</dbReference>
<evidence type="ECO:0000256" key="5">
    <source>
        <dbReference type="SAM" id="MobiDB-lite"/>
    </source>
</evidence>
<feature type="compositionally biased region" description="Polar residues" evidence="5">
    <location>
        <begin position="355"/>
        <end position="364"/>
    </location>
</feature>
<dbReference type="Proteomes" id="UP001355207">
    <property type="component" value="Chromosome 6"/>
</dbReference>
<comment type="function">
    <text evidence="1">Involved in the biogenesis of the 60S ribosomal subunit.</text>
</comment>
<sequence>MVQTQTINFLLPSLHPNTLVDLAFPVPTLGLVPSAPEPIIQHLPIKYDKHQPIGRSKFLVKSITSSNEDQIIIADDKFQVSTLNISSLHEENPAPPLIVKQDNVKGRSKDVWAGIVNVQGGVVSALTSGHLTYHSTTSSSAEPPSGSSSSSTNPTRSVPSPLQCLTSTSLLPNSFVTAGKEVDVSIWDIERTFGSSNSEVSKTWDNGKRKKIVYEAGQTWQAKNVPQNNLSLRQPINHLSLTYLNDSPHFLVSGTKAGTIRRYDTRQRKPLSDWKVAREGGIGCVASGIDHELFFSDHSNLLGSLDLRTGKILYAYSSMTCTPHQLLPLPLLNPEKDHEPAIRRIGLGSISSDATFRLHSSTNPPKEESMKSNFGGEGKKGEILKIVGGIGIGQGLFRGYSERDIKQDKPEKKNKGEIGDERDEEEDDDEDDELDEEQVWDNINEVVEDKGKLPLDEDDEDYSSESDIGEEDKVIIKSKPKKKVRKV</sequence>
<feature type="compositionally biased region" description="Basic and acidic residues" evidence="5">
    <location>
        <begin position="401"/>
        <end position="419"/>
    </location>
</feature>